<dbReference type="SUPFAM" id="SSF52266">
    <property type="entry name" value="SGNH hydrolase"/>
    <property type="match status" value="1"/>
</dbReference>
<gene>
    <name evidence="1" type="ORF">COLO4_00688</name>
</gene>
<comment type="caution">
    <text evidence="1">The sequence shown here is derived from an EMBL/GenBank/DDBJ whole genome shotgun (WGS) entry which is preliminary data.</text>
</comment>
<dbReference type="Proteomes" id="UP000187203">
    <property type="component" value="Unassembled WGS sequence"/>
</dbReference>
<reference evidence="2" key="1">
    <citation type="submission" date="2013-09" db="EMBL/GenBank/DDBJ databases">
        <title>Corchorus olitorius genome sequencing.</title>
        <authorList>
            <person name="Alam M."/>
            <person name="Haque M.S."/>
            <person name="Islam M.S."/>
            <person name="Emdad E.M."/>
            <person name="Islam M.M."/>
            <person name="Ahmed B."/>
            <person name="Halim A."/>
            <person name="Hossen Q.M.M."/>
            <person name="Hossain M.Z."/>
            <person name="Ahmed R."/>
            <person name="Khan M.M."/>
            <person name="Islam R."/>
            <person name="Rashid M.M."/>
            <person name="Khan S.A."/>
            <person name="Rahman M.S."/>
            <person name="Alam M."/>
            <person name="Yahiya A.S."/>
            <person name="Khan M.S."/>
            <person name="Azam M.S."/>
            <person name="Haque T."/>
            <person name="Lashkar M.Z.H."/>
            <person name="Akhand A.I."/>
            <person name="Morshed G."/>
            <person name="Roy S."/>
            <person name="Uddin K.S."/>
            <person name="Rabeya T."/>
            <person name="Hossain A.S."/>
            <person name="Chowdhury A."/>
            <person name="Snigdha A.R."/>
            <person name="Mortoza M.S."/>
            <person name="Matin S.A."/>
            <person name="Hoque S.M.E."/>
            <person name="Islam M.K."/>
            <person name="Roy D.K."/>
            <person name="Haider R."/>
            <person name="Moosa M.M."/>
            <person name="Elias S.M."/>
            <person name="Hasan A.M."/>
            <person name="Jahan S."/>
            <person name="Shafiuddin M."/>
            <person name="Mahmood N."/>
            <person name="Shommy N.S."/>
        </authorList>
    </citation>
    <scope>NUCLEOTIDE SEQUENCE [LARGE SCALE GENOMIC DNA]</scope>
    <source>
        <strain evidence="2">cv. O-4</strain>
    </source>
</reference>
<name>A0A1R3L3N4_9ROSI</name>
<sequence length="445" mass="48194">MTNGIAKKYVIALSASVKNLFDPSDDVNAGSMKATSDWLVAGPGSIVEGTDSTAYSSAVSDTNIGNQPAIAYYILKVPLSEDKMIKEIKFNCSASGSMTFVIGSLDQANKLIVESSFAVPVSVGTNIIPVTQLLKQGQYLGVKTPGLMPNINTSLQHDYTWGIESSYTNPLFKFNSWSLGLAFKVVSLISITNPFVRKTDLDVLQDQIDNFQPSNIWKSPDGKSWKVGISNAGQFTAEPVGVYTKILHLGNSMLKSDIAAHWWGNWGMAAKTRNDDYAHRFLAKIKVANPTAQSWEENIASWEIDPVGYNKANLDALLTAQPYDLVIIRVGENATATAAPTYKDAFRQLIAYIQNKIPTARIIIGGMFWMNIGLDNAMSEVATEKGLTFVSMDGLDISGNRSFVGDVVQGDDGQSHTVDLQGVANHPNNAGMEAMAARLFAVTNS</sequence>
<evidence type="ECO:0000313" key="1">
    <source>
        <dbReference type="EMBL" id="OMP13899.1"/>
    </source>
</evidence>
<accession>A0A1R3L3N4</accession>
<evidence type="ECO:0000313" key="2">
    <source>
        <dbReference type="Proteomes" id="UP000187203"/>
    </source>
</evidence>
<dbReference type="AlphaFoldDB" id="A0A1R3L3N4"/>
<dbReference type="InterPro" id="IPR036514">
    <property type="entry name" value="SGNH_hydro_sf"/>
</dbReference>
<proteinExistence type="predicted"/>
<dbReference type="EMBL" id="AWUE01002893">
    <property type="protein sequence ID" value="OMP13899.1"/>
    <property type="molecule type" value="Genomic_DNA"/>
</dbReference>
<organism evidence="1 2">
    <name type="scientific">Corchorus olitorius</name>
    <dbReference type="NCBI Taxonomy" id="93759"/>
    <lineage>
        <taxon>Eukaryota</taxon>
        <taxon>Viridiplantae</taxon>
        <taxon>Streptophyta</taxon>
        <taxon>Embryophyta</taxon>
        <taxon>Tracheophyta</taxon>
        <taxon>Spermatophyta</taxon>
        <taxon>Magnoliopsida</taxon>
        <taxon>eudicotyledons</taxon>
        <taxon>Gunneridae</taxon>
        <taxon>Pentapetalae</taxon>
        <taxon>rosids</taxon>
        <taxon>malvids</taxon>
        <taxon>Malvales</taxon>
        <taxon>Malvaceae</taxon>
        <taxon>Grewioideae</taxon>
        <taxon>Apeibeae</taxon>
        <taxon>Corchorus</taxon>
    </lineage>
</organism>
<dbReference type="CDD" id="cd00229">
    <property type="entry name" value="SGNH_hydrolase"/>
    <property type="match status" value="1"/>
</dbReference>
<keyword evidence="2" id="KW-1185">Reference proteome</keyword>
<protein>
    <submittedName>
        <fullName evidence="1">Uncharacterized protein</fullName>
    </submittedName>
</protein>
<dbReference type="Gene3D" id="3.40.50.1110">
    <property type="entry name" value="SGNH hydrolase"/>
    <property type="match status" value="1"/>
</dbReference>